<evidence type="ECO:0000256" key="1">
    <source>
        <dbReference type="SAM" id="MobiDB-lite"/>
    </source>
</evidence>
<dbReference type="EMBL" id="GG670562">
    <property type="protein sequence ID" value="EER20468.1"/>
    <property type="molecule type" value="Genomic_DNA"/>
</dbReference>
<dbReference type="Proteomes" id="UP000007800">
    <property type="component" value="Unassembled WGS sequence"/>
</dbReference>
<protein>
    <submittedName>
        <fullName evidence="2">Uncharacterized protein</fullName>
    </submittedName>
</protein>
<feature type="compositionally biased region" description="Basic and acidic residues" evidence="1">
    <location>
        <begin position="127"/>
        <end position="138"/>
    </location>
</feature>
<accession>C5K546</accession>
<keyword evidence="3" id="KW-1185">Reference proteome</keyword>
<feature type="compositionally biased region" description="Polar residues" evidence="1">
    <location>
        <begin position="74"/>
        <end position="86"/>
    </location>
</feature>
<dbReference type="RefSeq" id="XP_002788672.1">
    <property type="nucleotide sequence ID" value="XM_002788626.1"/>
</dbReference>
<feature type="region of interest" description="Disordered" evidence="1">
    <location>
        <begin position="52"/>
        <end position="159"/>
    </location>
</feature>
<dbReference type="AlphaFoldDB" id="C5K546"/>
<name>C5K546_PERM5</name>
<evidence type="ECO:0000313" key="2">
    <source>
        <dbReference type="EMBL" id="EER20468.1"/>
    </source>
</evidence>
<dbReference type="InParanoid" id="C5K546"/>
<reference evidence="2 3" key="1">
    <citation type="submission" date="2008-07" db="EMBL/GenBank/DDBJ databases">
        <authorList>
            <person name="El-Sayed N."/>
            <person name="Caler E."/>
            <person name="Inman J."/>
            <person name="Amedeo P."/>
            <person name="Hass B."/>
            <person name="Wortman J."/>
        </authorList>
    </citation>
    <scope>NUCLEOTIDE SEQUENCE [LARGE SCALE GENOMIC DNA]</scope>
    <source>
        <strain evidence="3">ATCC 50983 / TXsc</strain>
    </source>
</reference>
<evidence type="ECO:0000313" key="3">
    <source>
        <dbReference type="Proteomes" id="UP000007800"/>
    </source>
</evidence>
<gene>
    <name evidence="2" type="ORF">Pmar_PMAR010211</name>
</gene>
<organism evidence="3">
    <name type="scientific">Perkinsus marinus (strain ATCC 50983 / TXsc)</name>
    <dbReference type="NCBI Taxonomy" id="423536"/>
    <lineage>
        <taxon>Eukaryota</taxon>
        <taxon>Sar</taxon>
        <taxon>Alveolata</taxon>
        <taxon>Perkinsozoa</taxon>
        <taxon>Perkinsea</taxon>
        <taxon>Perkinsida</taxon>
        <taxon>Perkinsidae</taxon>
        <taxon>Perkinsus</taxon>
    </lineage>
</organism>
<proteinExistence type="predicted"/>
<dbReference type="GeneID" id="9054019"/>
<sequence length="226" mass="23323">MGAAGALKAADADLVVAGRHMAGEMRRLKESASKIATSPDLMAEAQRYSAAASQMRSDLASDGVLPGVMGGQQRAPSSSPTRQATTPGGAVGQAHDGGVEGLSNARGTSSKKQEAVDGVSPAGDSAAAKEKRPSDGSKVRFSTDQGAVKFKPPSGCNPGDLMEYEPMTRKIRLVPVAAPPPPSVTASVGESTEEYCSHMAHMLLYTLSMSHIHALVATTKEPHRGD</sequence>